<reference evidence="2 3" key="1">
    <citation type="journal article" date="2007" name="J. Virol.">
        <title>The genome of Gryllus bimaculatus nudivirus indicates an ancient diversification of baculovirus-related nonoccluded nudiviruses of insects.</title>
        <authorList>
            <person name="Wang Y."/>
            <person name="Kleespies R.G."/>
            <person name="Huger A.M."/>
            <person name="Jehle J.A."/>
        </authorList>
    </citation>
    <scope>NUCLEOTIDE SEQUENCE [LARGE SCALE GENOMIC DNA]</scope>
</reference>
<keyword evidence="1" id="KW-0812">Transmembrane</keyword>
<dbReference type="KEGG" id="vg:4960795"/>
<feature type="transmembrane region" description="Helical" evidence="1">
    <location>
        <begin position="6"/>
        <end position="27"/>
    </location>
</feature>
<dbReference type="EMBL" id="EF203088">
    <property type="protein sequence ID" value="ABO45336.1"/>
    <property type="molecule type" value="Genomic_DNA"/>
</dbReference>
<dbReference type="Pfam" id="PF05006">
    <property type="entry name" value="PIF3"/>
    <property type="match status" value="1"/>
</dbReference>
<name>A4L1W6_9VIRU</name>
<accession>A4L1W6</accession>
<evidence type="ECO:0000313" key="2">
    <source>
        <dbReference type="EMBL" id="ABO45336.1"/>
    </source>
</evidence>
<dbReference type="Proteomes" id="UP000203733">
    <property type="component" value="Segment"/>
</dbReference>
<evidence type="ECO:0000313" key="3">
    <source>
        <dbReference type="Proteomes" id="UP000203733"/>
    </source>
</evidence>
<gene>
    <name evidence="2" type="primary">pif-3</name>
</gene>
<dbReference type="OrthoDB" id="15542at10239"/>
<dbReference type="InterPro" id="IPR007703">
    <property type="entry name" value="PIF3"/>
</dbReference>
<keyword evidence="3" id="KW-1185">Reference proteome</keyword>
<evidence type="ECO:0000256" key="1">
    <source>
        <dbReference type="SAM" id="Phobius"/>
    </source>
</evidence>
<protein>
    <submittedName>
        <fullName evidence="2">Per os infectivity factor 3</fullName>
    </submittedName>
</protein>
<proteinExistence type="predicted"/>
<sequence>MMNYLGLILLVVISIICLVLCILLSNIKNNINLDKQENRLDLDGFQNIITKRDCSSETVYSINDAQCNQACYGNVGQYVSQNGICINSLILQSSVIEKECDPKKGVIAYLIGNTQTGQTSLKCLSVDLGIQSNDPDGPNVICQNGSIDIDYLKEFPQIENCKCMPSDVVGLIPYTTSIRQHASCVSLNLYDALKYNDLII</sequence>
<dbReference type="GeneID" id="4960795"/>
<keyword evidence="1" id="KW-0472">Membrane</keyword>
<dbReference type="RefSeq" id="YP_001111270.1">
    <property type="nucleotide sequence ID" value="NC_009240.1"/>
</dbReference>
<organism evidence="2 3">
    <name type="scientific">Gryllus bimaculatus nudivirus</name>
    <dbReference type="NCBI Taxonomy" id="432587"/>
    <lineage>
        <taxon>Viruses</taxon>
        <taxon>Viruses incertae sedis</taxon>
        <taxon>Naldaviricetes</taxon>
        <taxon>Lefavirales</taxon>
        <taxon>Nudiviridae</taxon>
        <taxon>Alphanudivirus</taxon>
        <taxon>Alphanudivirus grybimaculati</taxon>
    </lineage>
</organism>
<keyword evidence="1" id="KW-1133">Transmembrane helix</keyword>